<gene>
    <name evidence="2" type="ORF">EDB81DRAFT_757591</name>
</gene>
<evidence type="ECO:0000256" key="1">
    <source>
        <dbReference type="SAM" id="MobiDB-lite"/>
    </source>
</evidence>
<evidence type="ECO:0000313" key="3">
    <source>
        <dbReference type="Proteomes" id="UP000738349"/>
    </source>
</evidence>
<proteinExistence type="predicted"/>
<sequence length="385" mass="41244">MDDANVIVTDWHHGGSNLQIFAGRLAPPAPPIHHFPAPSREPITRALAEFAQPVTDAIDDDLSRPSACAAAYEGTDRFPELGTVRICLPAYVPGISLRDMEAHPTTVPTDEHCARGGALGTVWSSGLYLVGTSQFSANSSRASGRRPHQPKTAAGPLRDPASASIDKQTPEPPSAIVVPIPGCLLAAPWYRTRKSTETVGPALSFVAWSPPPHQRVFSFCDGQGSEEEHTPTSAAALFCAAPVVPPLPQAQARAQAQAQAARHESPVLQPACIYATFDVLWLTLDQWLVFACSPHSYPAVLCDVDTGHAAFRLSRPAARRSPRDKDTLPPPKKFSIVEHSCHGSPLAAGLRDSIVARFKHASVQHRAGAELARTPPCSHLPRLPH</sequence>
<protein>
    <submittedName>
        <fullName evidence="2">Uncharacterized protein</fullName>
    </submittedName>
</protein>
<evidence type="ECO:0000313" key="2">
    <source>
        <dbReference type="EMBL" id="KAH7157218.1"/>
    </source>
</evidence>
<feature type="region of interest" description="Disordered" evidence="1">
    <location>
        <begin position="137"/>
        <end position="172"/>
    </location>
</feature>
<reference evidence="2" key="1">
    <citation type="journal article" date="2021" name="Nat. Commun.">
        <title>Genetic determinants of endophytism in the Arabidopsis root mycobiome.</title>
        <authorList>
            <person name="Mesny F."/>
            <person name="Miyauchi S."/>
            <person name="Thiergart T."/>
            <person name="Pickel B."/>
            <person name="Atanasova L."/>
            <person name="Karlsson M."/>
            <person name="Huettel B."/>
            <person name="Barry K.W."/>
            <person name="Haridas S."/>
            <person name="Chen C."/>
            <person name="Bauer D."/>
            <person name="Andreopoulos W."/>
            <person name="Pangilinan J."/>
            <person name="LaButti K."/>
            <person name="Riley R."/>
            <person name="Lipzen A."/>
            <person name="Clum A."/>
            <person name="Drula E."/>
            <person name="Henrissat B."/>
            <person name="Kohler A."/>
            <person name="Grigoriev I.V."/>
            <person name="Martin F.M."/>
            <person name="Hacquard S."/>
        </authorList>
    </citation>
    <scope>NUCLEOTIDE SEQUENCE</scope>
    <source>
        <strain evidence="2">MPI-CAGE-AT-0147</strain>
    </source>
</reference>
<accession>A0A9P9JGK5</accession>
<dbReference type="Proteomes" id="UP000738349">
    <property type="component" value="Unassembled WGS sequence"/>
</dbReference>
<name>A0A9P9JGK5_9HYPO</name>
<keyword evidence="3" id="KW-1185">Reference proteome</keyword>
<dbReference type="AlphaFoldDB" id="A0A9P9JGK5"/>
<organism evidence="2 3">
    <name type="scientific">Dactylonectria macrodidyma</name>
    <dbReference type="NCBI Taxonomy" id="307937"/>
    <lineage>
        <taxon>Eukaryota</taxon>
        <taxon>Fungi</taxon>
        <taxon>Dikarya</taxon>
        <taxon>Ascomycota</taxon>
        <taxon>Pezizomycotina</taxon>
        <taxon>Sordariomycetes</taxon>
        <taxon>Hypocreomycetidae</taxon>
        <taxon>Hypocreales</taxon>
        <taxon>Nectriaceae</taxon>
        <taxon>Dactylonectria</taxon>
    </lineage>
</organism>
<dbReference type="EMBL" id="JAGMUV010000005">
    <property type="protein sequence ID" value="KAH7157218.1"/>
    <property type="molecule type" value="Genomic_DNA"/>
</dbReference>
<comment type="caution">
    <text evidence="2">The sequence shown here is derived from an EMBL/GenBank/DDBJ whole genome shotgun (WGS) entry which is preliminary data.</text>
</comment>